<feature type="signal peptide" evidence="5">
    <location>
        <begin position="1"/>
        <end position="41"/>
    </location>
</feature>
<evidence type="ECO:0000256" key="2">
    <source>
        <dbReference type="ARBA" id="ARBA00022729"/>
    </source>
</evidence>
<dbReference type="eggNOG" id="KOG4237">
    <property type="taxonomic scope" value="Eukaryota"/>
</dbReference>
<dbReference type="GO" id="GO:0005886">
    <property type="term" value="C:plasma membrane"/>
    <property type="evidence" value="ECO:0007669"/>
    <property type="project" value="TreeGrafter"/>
</dbReference>
<dbReference type="EMBL" id="KK853177">
    <property type="protein sequence ID" value="KDR10269.1"/>
    <property type="molecule type" value="Genomic_DNA"/>
</dbReference>
<keyword evidence="2 5" id="KW-0732">Signal</keyword>
<evidence type="ECO:0000313" key="6">
    <source>
        <dbReference type="EMBL" id="KDR10269.1"/>
    </source>
</evidence>
<evidence type="ECO:0000256" key="3">
    <source>
        <dbReference type="ARBA" id="ARBA00022737"/>
    </source>
</evidence>
<dbReference type="PANTHER" id="PTHR24369:SF210">
    <property type="entry name" value="CHAOPTIN-RELATED"/>
    <property type="match status" value="1"/>
</dbReference>
<dbReference type="InterPro" id="IPR032675">
    <property type="entry name" value="LRR_dom_sf"/>
</dbReference>
<keyword evidence="4" id="KW-0472">Membrane</keyword>
<keyword evidence="3" id="KW-0677">Repeat</keyword>
<evidence type="ECO:0000256" key="5">
    <source>
        <dbReference type="SAM" id="SignalP"/>
    </source>
</evidence>
<reference evidence="6 7" key="1">
    <citation type="journal article" date="2014" name="Nat. Commun.">
        <title>Molecular traces of alternative social organization in a termite genome.</title>
        <authorList>
            <person name="Terrapon N."/>
            <person name="Li C."/>
            <person name="Robertson H.M."/>
            <person name="Ji L."/>
            <person name="Meng X."/>
            <person name="Booth W."/>
            <person name="Chen Z."/>
            <person name="Childers C.P."/>
            <person name="Glastad K.M."/>
            <person name="Gokhale K."/>
            <person name="Gowin J."/>
            <person name="Gronenberg W."/>
            <person name="Hermansen R.A."/>
            <person name="Hu H."/>
            <person name="Hunt B.G."/>
            <person name="Huylmans A.K."/>
            <person name="Khalil S.M."/>
            <person name="Mitchell R.D."/>
            <person name="Munoz-Torres M.C."/>
            <person name="Mustard J.A."/>
            <person name="Pan H."/>
            <person name="Reese J.T."/>
            <person name="Scharf M.E."/>
            <person name="Sun F."/>
            <person name="Vogel H."/>
            <person name="Xiao J."/>
            <person name="Yang W."/>
            <person name="Yang Z."/>
            <person name="Yang Z."/>
            <person name="Zhou J."/>
            <person name="Zhu J."/>
            <person name="Brent C.S."/>
            <person name="Elsik C.G."/>
            <person name="Goodisman M.A."/>
            <person name="Liberles D.A."/>
            <person name="Roe R.M."/>
            <person name="Vargo E.L."/>
            <person name="Vilcinskas A."/>
            <person name="Wang J."/>
            <person name="Bornberg-Bauer E."/>
            <person name="Korb J."/>
            <person name="Zhang G."/>
            <person name="Liebig J."/>
        </authorList>
    </citation>
    <scope>NUCLEOTIDE SEQUENCE [LARGE SCALE GENOMIC DNA]</scope>
    <source>
        <tissue evidence="6">Whole organism</tissue>
    </source>
</reference>
<dbReference type="SMART" id="SM00365">
    <property type="entry name" value="LRR_SD22"/>
    <property type="match status" value="3"/>
</dbReference>
<feature type="transmembrane region" description="Helical" evidence="4">
    <location>
        <begin position="306"/>
        <end position="336"/>
    </location>
</feature>
<sequence>MTSLSFSKILKFPCTRRNSEQHSLWTLVIILMLVLLREADSEVLCPEGCLCYRWTPTILCAYTHLHQLPKGIQFWYTHLDVTHDNISVLYENELKLAGLLHLRTLKIVSSHLTALQDRVFSGVTNLTLLNLTNNALHTLNSGAFCGLESLRKLDLSKNRINSIHQDAFCALSTLQVLSLDENKLSTLEFGTFQGLTNLTVLSLRNNIIEAFSDRVFEDLHNVVFLDLTGNHIKLLDAEYLFQGMKNLLILYLIDNNLTCDCGLKDTWLWFASHNVGNIATCASPTELSGQSWVVLNHTVCSVSDPVLAVGIGSVSVYVLLAVLVLEIMLAVIMYIYHKKYPTESQSESIALHVMSGSSSEGIHNPES</sequence>
<dbReference type="InterPro" id="IPR050541">
    <property type="entry name" value="LRR_TM_domain-containing"/>
</dbReference>
<keyword evidence="4" id="KW-1133">Transmembrane helix</keyword>
<dbReference type="InterPro" id="IPR003591">
    <property type="entry name" value="Leu-rich_rpt_typical-subtyp"/>
</dbReference>
<evidence type="ECO:0000313" key="7">
    <source>
        <dbReference type="Proteomes" id="UP000027135"/>
    </source>
</evidence>
<dbReference type="STRING" id="136037.A0A067QWC2"/>
<feature type="chain" id="PRO_5001644399" evidence="5">
    <location>
        <begin position="42"/>
        <end position="367"/>
    </location>
</feature>
<dbReference type="Gene3D" id="3.80.10.10">
    <property type="entry name" value="Ribonuclease Inhibitor"/>
    <property type="match status" value="2"/>
</dbReference>
<organism evidence="6 7">
    <name type="scientific">Zootermopsis nevadensis</name>
    <name type="common">Dampwood termite</name>
    <dbReference type="NCBI Taxonomy" id="136037"/>
    <lineage>
        <taxon>Eukaryota</taxon>
        <taxon>Metazoa</taxon>
        <taxon>Ecdysozoa</taxon>
        <taxon>Arthropoda</taxon>
        <taxon>Hexapoda</taxon>
        <taxon>Insecta</taxon>
        <taxon>Pterygota</taxon>
        <taxon>Neoptera</taxon>
        <taxon>Polyneoptera</taxon>
        <taxon>Dictyoptera</taxon>
        <taxon>Blattodea</taxon>
        <taxon>Blattoidea</taxon>
        <taxon>Termitoidae</taxon>
        <taxon>Termopsidae</taxon>
        <taxon>Zootermopsis</taxon>
    </lineage>
</organism>
<dbReference type="SMART" id="SM00369">
    <property type="entry name" value="LRR_TYP"/>
    <property type="match status" value="6"/>
</dbReference>
<dbReference type="PROSITE" id="PS51450">
    <property type="entry name" value="LRR"/>
    <property type="match status" value="1"/>
</dbReference>
<evidence type="ECO:0000256" key="4">
    <source>
        <dbReference type="SAM" id="Phobius"/>
    </source>
</evidence>
<gene>
    <name evidence="6" type="ORF">L798_15528</name>
</gene>
<keyword evidence="1" id="KW-0433">Leucine-rich repeat</keyword>
<dbReference type="SUPFAM" id="SSF52058">
    <property type="entry name" value="L domain-like"/>
    <property type="match status" value="1"/>
</dbReference>
<dbReference type="PANTHER" id="PTHR24369">
    <property type="entry name" value="ANTIGEN BSP, PUTATIVE-RELATED"/>
    <property type="match status" value="1"/>
</dbReference>
<keyword evidence="7" id="KW-1185">Reference proteome</keyword>
<proteinExistence type="predicted"/>
<dbReference type="AlphaFoldDB" id="A0A067QWC2"/>
<dbReference type="Pfam" id="PF13855">
    <property type="entry name" value="LRR_8"/>
    <property type="match status" value="2"/>
</dbReference>
<keyword evidence="4" id="KW-0812">Transmembrane</keyword>
<dbReference type="InterPro" id="IPR001611">
    <property type="entry name" value="Leu-rich_rpt"/>
</dbReference>
<dbReference type="InParanoid" id="A0A067QWC2"/>
<evidence type="ECO:0000256" key="1">
    <source>
        <dbReference type="ARBA" id="ARBA00022614"/>
    </source>
</evidence>
<dbReference type="Proteomes" id="UP000027135">
    <property type="component" value="Unassembled WGS sequence"/>
</dbReference>
<accession>A0A067QWC2</accession>
<dbReference type="OMA" id="CELIMES"/>
<name>A0A067QWC2_ZOONE</name>
<protein>
    <submittedName>
        <fullName evidence="6">Slit-like protein 1 protein</fullName>
    </submittedName>
</protein>